<dbReference type="AlphaFoldDB" id="A0A543CFY8"/>
<accession>A0A543CFY8</accession>
<organism evidence="1 2">
    <name type="scientific">Actinoallomurus bryophytorum</name>
    <dbReference type="NCBI Taxonomy" id="1490222"/>
    <lineage>
        <taxon>Bacteria</taxon>
        <taxon>Bacillati</taxon>
        <taxon>Actinomycetota</taxon>
        <taxon>Actinomycetes</taxon>
        <taxon>Streptosporangiales</taxon>
        <taxon>Thermomonosporaceae</taxon>
        <taxon>Actinoallomurus</taxon>
    </lineage>
</organism>
<name>A0A543CFY8_9ACTN</name>
<sequence>MSPSAVSEDPHTIAKRLAEACQAEGLSAAVLSPTRVKASLPKSHHDLAEVIKIMPDETENLALYWSWNERICAATEIETAVKSIKHVVTPPLHSQF</sequence>
<dbReference type="RefSeq" id="WP_141954735.1">
    <property type="nucleotide sequence ID" value="NZ_VFOZ01000001.1"/>
</dbReference>
<protein>
    <submittedName>
        <fullName evidence="1">Uncharacterized protein</fullName>
    </submittedName>
</protein>
<reference evidence="1 2" key="1">
    <citation type="submission" date="2019-06" db="EMBL/GenBank/DDBJ databases">
        <title>Sequencing the genomes of 1000 actinobacteria strains.</title>
        <authorList>
            <person name="Klenk H.-P."/>
        </authorList>
    </citation>
    <scope>NUCLEOTIDE SEQUENCE [LARGE SCALE GENOMIC DNA]</scope>
    <source>
        <strain evidence="1 2">DSM 102200</strain>
    </source>
</reference>
<keyword evidence="2" id="KW-1185">Reference proteome</keyword>
<dbReference type="EMBL" id="VFOZ01000001">
    <property type="protein sequence ID" value="TQL96022.1"/>
    <property type="molecule type" value="Genomic_DNA"/>
</dbReference>
<dbReference type="Proteomes" id="UP000316096">
    <property type="component" value="Unassembled WGS sequence"/>
</dbReference>
<evidence type="ECO:0000313" key="1">
    <source>
        <dbReference type="EMBL" id="TQL96022.1"/>
    </source>
</evidence>
<gene>
    <name evidence="1" type="ORF">FB559_1539</name>
</gene>
<comment type="caution">
    <text evidence="1">The sequence shown here is derived from an EMBL/GenBank/DDBJ whole genome shotgun (WGS) entry which is preliminary data.</text>
</comment>
<proteinExistence type="predicted"/>
<evidence type="ECO:0000313" key="2">
    <source>
        <dbReference type="Proteomes" id="UP000316096"/>
    </source>
</evidence>